<proteinExistence type="predicted"/>
<evidence type="ECO:0000259" key="1">
    <source>
        <dbReference type="PROSITE" id="PS50878"/>
    </source>
</evidence>
<dbReference type="Proteomes" id="UP000013232">
    <property type="component" value="Unassembled WGS sequence"/>
</dbReference>
<protein>
    <recommendedName>
        <fullName evidence="1">Reverse transcriptase domain-containing protein</fullName>
    </recommendedName>
</protein>
<dbReference type="RefSeq" id="WP_004338730.1">
    <property type="nucleotide sequence ID" value="NZ_AMXE01000040.1"/>
</dbReference>
<dbReference type="EMBL" id="AMXE01000040">
    <property type="protein sequence ID" value="ENO87300.1"/>
    <property type="molecule type" value="Genomic_DNA"/>
</dbReference>
<comment type="caution">
    <text evidence="2">The sequence shown here is derived from an EMBL/GenBank/DDBJ whole genome shotgun (WGS) entry which is preliminary data.</text>
</comment>
<dbReference type="Pfam" id="PF00078">
    <property type="entry name" value="RVT_1"/>
    <property type="match status" value="1"/>
</dbReference>
<dbReference type="InterPro" id="IPR000477">
    <property type="entry name" value="RT_dom"/>
</dbReference>
<dbReference type="OrthoDB" id="8068221at2"/>
<sequence length="507" mass="58164">MTILTDQSLEFAREHIHKFYDSDFFPKPVEFEALWHQWEEVKKELLSKNVTKFWITPPRVMTIAKPKAGFRVVHQLEPMEAIIYAALACHVATAVEAARVPVDQHIACSYRFQIADGSYFSEGSDWANFTSKTETLAEQFSHVLVTDITDFYNQIYIHRLNNAIETAEPSLKPVADDIEAFLSTINSKSSQGVPVGPAASIVMAEAVLIDVDVFLRDQGIAHTRYVDDIRIFSNSPRTLYQVLERLTLYLYENHRLTLSSEKTMVMDAKEYVQQHIHSTYADEKVELLETLEIFNPYTNEFEEVEVIVDDEEEIQKAQLEAAIEKVINYEHLDLGVARSVIRTARRNKISSIAHYLLDNFEFFVPAVNDVALYLQEVTDTDLAQELLPLFETLVDSEEFDSQLAKFWIEWYVAQHEVYMASPKIRQFVFAGSNIENQALAAITTKNVAWVRNHKAGIYNLGGWARRAVLHSARVLPSDERKHWLKMIMGVSPVVLDRWVAKWVIDTA</sequence>
<dbReference type="eggNOG" id="COG3344">
    <property type="taxonomic scope" value="Bacteria"/>
</dbReference>
<evidence type="ECO:0000313" key="2">
    <source>
        <dbReference type="EMBL" id="ENO87300.1"/>
    </source>
</evidence>
<name>N6Y6U9_THAL4</name>
<dbReference type="AlphaFoldDB" id="N6Y6U9"/>
<accession>N6Y6U9</accession>
<reference evidence="2 3" key="1">
    <citation type="submission" date="2012-09" db="EMBL/GenBank/DDBJ databases">
        <title>Draft Genome Sequences of 6 Strains from Genus Thauera.</title>
        <authorList>
            <person name="Liu B."/>
            <person name="Shapleigh J.P."/>
            <person name="Frostegard A.H."/>
        </authorList>
    </citation>
    <scope>NUCLEOTIDE SEQUENCE [LARGE SCALE GENOMIC DNA]</scope>
    <source>
        <strain evidence="3">47Lol / DSM 12138</strain>
    </source>
</reference>
<keyword evidence="3" id="KW-1185">Reference proteome</keyword>
<dbReference type="CDD" id="cd01646">
    <property type="entry name" value="RT_Bac_retron_I"/>
    <property type="match status" value="1"/>
</dbReference>
<evidence type="ECO:0000313" key="3">
    <source>
        <dbReference type="Proteomes" id="UP000013232"/>
    </source>
</evidence>
<organism evidence="2 3">
    <name type="scientific">Thauera linaloolentis (strain DSM 12138 / JCM 21573 / CCUG 41526 / CIP 105981 / IAM 15112 / NBRC 102519 / 47Lol)</name>
    <dbReference type="NCBI Taxonomy" id="1123367"/>
    <lineage>
        <taxon>Bacteria</taxon>
        <taxon>Pseudomonadati</taxon>
        <taxon>Pseudomonadota</taxon>
        <taxon>Betaproteobacteria</taxon>
        <taxon>Rhodocyclales</taxon>
        <taxon>Zoogloeaceae</taxon>
        <taxon>Thauera</taxon>
    </lineage>
</organism>
<dbReference type="PROSITE" id="PS50878">
    <property type="entry name" value="RT_POL"/>
    <property type="match status" value="1"/>
</dbReference>
<gene>
    <name evidence="2" type="ORF">C666_11425</name>
</gene>
<feature type="domain" description="Reverse transcriptase" evidence="1">
    <location>
        <begin position="44"/>
        <end position="276"/>
    </location>
</feature>
<dbReference type="STRING" id="1123367.GCA_000621305_02712"/>